<organism evidence="2">
    <name type="scientific">Ensete ventricosum</name>
    <name type="common">Abyssinian banana</name>
    <name type="synonym">Musa ensete</name>
    <dbReference type="NCBI Taxonomy" id="4639"/>
    <lineage>
        <taxon>Eukaryota</taxon>
        <taxon>Viridiplantae</taxon>
        <taxon>Streptophyta</taxon>
        <taxon>Embryophyta</taxon>
        <taxon>Tracheophyta</taxon>
        <taxon>Spermatophyta</taxon>
        <taxon>Magnoliopsida</taxon>
        <taxon>Liliopsida</taxon>
        <taxon>Zingiberales</taxon>
        <taxon>Musaceae</taxon>
        <taxon>Ensete</taxon>
    </lineage>
</organism>
<accession>A0A444DGF9</accession>
<evidence type="ECO:0000313" key="2">
    <source>
        <dbReference type="EMBL" id="RZR71712.1"/>
    </source>
</evidence>
<reference evidence="2" key="1">
    <citation type="journal article" date="2018" name="Data Brief">
        <title>Genome sequence data from 17 accessions of Ensete ventricosum, a staple food crop for millions in Ethiopia.</title>
        <authorList>
            <person name="Yemataw Z."/>
            <person name="Muzemil S."/>
            <person name="Ambachew D."/>
            <person name="Tripathi L."/>
            <person name="Tesfaye K."/>
            <person name="Chala A."/>
            <person name="Farbos A."/>
            <person name="O'Neill P."/>
            <person name="Moore K."/>
            <person name="Grant M."/>
            <person name="Studholme D.J."/>
        </authorList>
    </citation>
    <scope>NUCLEOTIDE SEQUENCE [LARGE SCALE GENOMIC DNA]</scope>
    <source>
        <tissue evidence="2">Leaf</tissue>
    </source>
</reference>
<evidence type="ECO:0000256" key="1">
    <source>
        <dbReference type="SAM" id="MobiDB-lite"/>
    </source>
</evidence>
<name>A0A444DGF9_ENSVE</name>
<feature type="region of interest" description="Disordered" evidence="1">
    <location>
        <begin position="61"/>
        <end position="99"/>
    </location>
</feature>
<gene>
    <name evidence="2" type="ORF">BHM03_00006750</name>
</gene>
<dbReference type="AlphaFoldDB" id="A0A444DGF9"/>
<dbReference type="Proteomes" id="UP000290560">
    <property type="component" value="Unassembled WGS sequence"/>
</dbReference>
<sequence length="99" mass="11360">MDRLEVPQPRPPPIPLNSTRIEVFLWIQDKGLLRLPNPIKTRPEGRDKRRRFLTITTTEIGNPCHTQKEPLKSKSTSLSMALHLEATVPQHGKPTHKLQ</sequence>
<dbReference type="EMBL" id="KV875574">
    <property type="protein sequence ID" value="RZR71712.1"/>
    <property type="molecule type" value="Genomic_DNA"/>
</dbReference>
<proteinExistence type="predicted"/>
<protein>
    <submittedName>
        <fullName evidence="2">Uncharacterized protein</fullName>
    </submittedName>
</protein>